<comment type="caution">
    <text evidence="3">The sequence shown here is derived from an EMBL/GenBank/DDBJ whole genome shotgun (WGS) entry which is preliminary data.</text>
</comment>
<dbReference type="Pfam" id="PF05235">
    <property type="entry name" value="CHAD"/>
    <property type="match status" value="1"/>
</dbReference>
<proteinExistence type="predicted"/>
<dbReference type="SMART" id="SM00880">
    <property type="entry name" value="CHAD"/>
    <property type="match status" value="1"/>
</dbReference>
<dbReference type="PROSITE" id="PS51708">
    <property type="entry name" value="CHAD"/>
    <property type="match status" value="1"/>
</dbReference>
<evidence type="ECO:0000259" key="1">
    <source>
        <dbReference type="PROSITE" id="PS51707"/>
    </source>
</evidence>
<dbReference type="SUPFAM" id="SSF55154">
    <property type="entry name" value="CYTH-like phosphatases"/>
    <property type="match status" value="1"/>
</dbReference>
<dbReference type="SMART" id="SM01118">
    <property type="entry name" value="CYTH"/>
    <property type="match status" value="1"/>
</dbReference>
<dbReference type="PROSITE" id="PS51707">
    <property type="entry name" value="CYTH"/>
    <property type="match status" value="1"/>
</dbReference>
<dbReference type="RefSeq" id="WP_184431779.1">
    <property type="nucleotide sequence ID" value="NZ_JACIGI010000004.1"/>
</dbReference>
<feature type="domain" description="CYTH" evidence="1">
    <location>
        <begin position="5"/>
        <end position="207"/>
    </location>
</feature>
<accession>A0A7W6RXF9</accession>
<dbReference type="Pfam" id="PF01928">
    <property type="entry name" value="CYTH"/>
    <property type="match status" value="1"/>
</dbReference>
<reference evidence="3 4" key="1">
    <citation type="submission" date="2020-08" db="EMBL/GenBank/DDBJ databases">
        <title>Genome sequencing of Purple Non-Sulfur Bacteria from various extreme environments.</title>
        <authorList>
            <person name="Mayer M."/>
        </authorList>
    </citation>
    <scope>NUCLEOTIDE SEQUENCE [LARGE SCALE GENOMIC DNA]</scope>
    <source>
        <strain evidence="3 4">JA135</strain>
    </source>
</reference>
<dbReference type="Gene3D" id="1.40.20.10">
    <property type="entry name" value="CHAD domain"/>
    <property type="match status" value="1"/>
</dbReference>
<evidence type="ECO:0000259" key="2">
    <source>
        <dbReference type="PROSITE" id="PS51708"/>
    </source>
</evidence>
<dbReference type="CDD" id="cd07756">
    <property type="entry name" value="CYTH-like_Pase_CHAD"/>
    <property type="match status" value="1"/>
</dbReference>
<evidence type="ECO:0000313" key="3">
    <source>
        <dbReference type="EMBL" id="MBB4285003.1"/>
    </source>
</evidence>
<sequence>MTAPPIETELKLATSEAGLAVLLRLPWLRALRDGPVRTRRLTSTYYDTPEGILWTRGVTLRLRHDGASWVQTVKAAPQEAAGLFKRLEWERSVPDGRLDLERPRAAGLRKALAGVETADAVRPCFTTDIRRTEVRLRDGGCTVLMALDRGAVRANGHSAPVCEAELELVEGTAGDLYRLAERIAAAVPVRLELRAKAERGHALAVSAAVPGPQKAQALDLDPDMTAGAAFQAIAGGCLAQMAANVRPLVEARDGEAIHQMRVATRRLRSAMTTFKAVAAGPGLTAVKDDLRWLMGSLGPARDADVFLSEILGPVRTVFPDDPGLASLHALFSDRRERRFDAAVAAVSDPRFTRLLLGLGAWIEAGDWRASGDDGPREMPLDRFARKTLEARWRKVAKPARTFDRLSDTKRHKMRIQVKKLRYTTEFFGSLFRKKTVKPFVKGLSTLQDQLGALNDVAVARETLHETLHETVADQRAGDDGVAAAERAWAAGLVAGWHRRDAGDRLAEAGRTLKAVRQAAGFWR</sequence>
<protein>
    <submittedName>
        <fullName evidence="3">Inorganic triphosphatase YgiF</fullName>
    </submittedName>
</protein>
<dbReference type="Gene3D" id="2.40.320.10">
    <property type="entry name" value="Hypothetical Protein Pfu-838710-001"/>
    <property type="match status" value="1"/>
</dbReference>
<dbReference type="InterPro" id="IPR033469">
    <property type="entry name" value="CYTH-like_dom_sf"/>
</dbReference>
<feature type="domain" description="CHAD" evidence="2">
    <location>
        <begin position="223"/>
        <end position="510"/>
    </location>
</feature>
<dbReference type="Proteomes" id="UP000555728">
    <property type="component" value="Unassembled WGS sequence"/>
</dbReference>
<keyword evidence="4" id="KW-1185">Reference proteome</keyword>
<name>A0A7W6RXF9_9PROT</name>
<dbReference type="PANTHER" id="PTHR39569:SF1">
    <property type="entry name" value="INORGANIC TRIPHOSPHATASE"/>
    <property type="match status" value="1"/>
</dbReference>
<dbReference type="InterPro" id="IPR039013">
    <property type="entry name" value="YgiF"/>
</dbReference>
<dbReference type="PANTHER" id="PTHR39569">
    <property type="entry name" value="INORGANIC TRIPHOSPHATASE"/>
    <property type="match status" value="1"/>
</dbReference>
<evidence type="ECO:0000313" key="4">
    <source>
        <dbReference type="Proteomes" id="UP000555728"/>
    </source>
</evidence>
<dbReference type="AlphaFoldDB" id="A0A7W6RXF9"/>
<dbReference type="GO" id="GO:0050355">
    <property type="term" value="F:inorganic triphosphate phosphatase activity"/>
    <property type="evidence" value="ECO:0007669"/>
    <property type="project" value="InterPro"/>
</dbReference>
<gene>
    <name evidence="3" type="ORF">GGD88_000717</name>
</gene>
<organism evidence="3 4">
    <name type="scientific">Roseospira goensis</name>
    <dbReference type="NCBI Taxonomy" id="391922"/>
    <lineage>
        <taxon>Bacteria</taxon>
        <taxon>Pseudomonadati</taxon>
        <taxon>Pseudomonadota</taxon>
        <taxon>Alphaproteobacteria</taxon>
        <taxon>Rhodospirillales</taxon>
        <taxon>Rhodospirillaceae</taxon>
        <taxon>Roseospira</taxon>
    </lineage>
</organism>
<dbReference type="InterPro" id="IPR038186">
    <property type="entry name" value="CHAD_dom_sf"/>
</dbReference>
<dbReference type="GO" id="GO:0046872">
    <property type="term" value="F:metal ion binding"/>
    <property type="evidence" value="ECO:0007669"/>
    <property type="project" value="TreeGrafter"/>
</dbReference>
<dbReference type="EMBL" id="JACIGI010000004">
    <property type="protein sequence ID" value="MBB4285003.1"/>
    <property type="molecule type" value="Genomic_DNA"/>
</dbReference>
<dbReference type="InterPro" id="IPR023577">
    <property type="entry name" value="CYTH_domain"/>
</dbReference>
<dbReference type="InterPro" id="IPR007899">
    <property type="entry name" value="CHAD_dom"/>
</dbReference>